<dbReference type="InterPro" id="IPR038009">
    <property type="entry name" value="GlmU_C_LbH"/>
</dbReference>
<dbReference type="CDD" id="cd03353">
    <property type="entry name" value="LbH_GlmU_C"/>
    <property type="match status" value="1"/>
</dbReference>
<comment type="catalytic activity">
    <reaction evidence="14 17">
        <text>alpha-D-glucosamine 1-phosphate + acetyl-CoA = N-acetyl-alpha-D-glucosamine 1-phosphate + CoA + H(+)</text>
        <dbReference type="Rhea" id="RHEA:13725"/>
        <dbReference type="ChEBI" id="CHEBI:15378"/>
        <dbReference type="ChEBI" id="CHEBI:57287"/>
        <dbReference type="ChEBI" id="CHEBI:57288"/>
        <dbReference type="ChEBI" id="CHEBI:57776"/>
        <dbReference type="ChEBI" id="CHEBI:58516"/>
        <dbReference type="EC" id="2.3.1.157"/>
    </reaction>
</comment>
<keyword evidence="9 17" id="KW-0133">Cell shape</keyword>
<dbReference type="InterPro" id="IPR029044">
    <property type="entry name" value="Nucleotide-diphossugar_trans"/>
</dbReference>
<dbReference type="PANTHER" id="PTHR43584">
    <property type="entry name" value="NUCLEOTIDYL TRANSFERASE"/>
    <property type="match status" value="1"/>
</dbReference>
<evidence type="ECO:0000259" key="19">
    <source>
        <dbReference type="Pfam" id="PF12804"/>
    </source>
</evidence>
<evidence type="ECO:0000256" key="15">
    <source>
        <dbReference type="ARBA" id="ARBA00048493"/>
    </source>
</evidence>
<feature type="binding site" evidence="17">
    <location>
        <begin position="12"/>
        <end position="15"/>
    </location>
    <ligand>
        <name>UDP-N-acetyl-alpha-D-glucosamine</name>
        <dbReference type="ChEBI" id="CHEBI:57705"/>
    </ligand>
</feature>
<dbReference type="STRING" id="405436.SAMN05444365_101429"/>
<comment type="similarity">
    <text evidence="2 17">In the N-terminal section; belongs to the N-acetylglucosamine-1-phosphate uridyltransferase family.</text>
</comment>
<evidence type="ECO:0000256" key="2">
    <source>
        <dbReference type="ARBA" id="ARBA00007947"/>
    </source>
</evidence>
<dbReference type="GO" id="GO:0000287">
    <property type="term" value="F:magnesium ion binding"/>
    <property type="evidence" value="ECO:0007669"/>
    <property type="project" value="UniProtKB-UniRule"/>
</dbReference>
<dbReference type="UniPathway" id="UPA00113">
    <property type="reaction ID" value="UER00532"/>
</dbReference>
<dbReference type="PANTHER" id="PTHR43584:SF3">
    <property type="entry name" value="BIFUNCTIONAL PROTEIN GLMU"/>
    <property type="match status" value="1"/>
</dbReference>
<dbReference type="GO" id="GO:0006048">
    <property type="term" value="P:UDP-N-acetylglucosamine biosynthetic process"/>
    <property type="evidence" value="ECO:0007669"/>
    <property type="project" value="UniProtKB-UniPathway"/>
</dbReference>
<feature type="binding site" evidence="17">
    <location>
        <position position="234"/>
    </location>
    <ligand>
        <name>Mg(2+)</name>
        <dbReference type="ChEBI" id="CHEBI:18420"/>
    </ligand>
</feature>
<evidence type="ECO:0000256" key="18">
    <source>
        <dbReference type="SAM" id="MobiDB-lite"/>
    </source>
</evidence>
<dbReference type="InterPro" id="IPR005882">
    <property type="entry name" value="Bifunctional_GlmU"/>
</dbReference>
<dbReference type="GO" id="GO:0009252">
    <property type="term" value="P:peptidoglycan biosynthetic process"/>
    <property type="evidence" value="ECO:0007669"/>
    <property type="project" value="UniProtKB-UniRule"/>
</dbReference>
<keyword evidence="21" id="KW-1185">Reference proteome</keyword>
<keyword evidence="10 17" id="KW-0573">Peptidoglycan synthesis</keyword>
<dbReference type="AlphaFoldDB" id="A0A1H3GII5"/>
<dbReference type="GO" id="GO:0003977">
    <property type="term" value="F:UDP-N-acetylglucosamine diphosphorylase activity"/>
    <property type="evidence" value="ECO:0007669"/>
    <property type="project" value="UniProtKB-UniRule"/>
</dbReference>
<dbReference type="GO" id="GO:0071555">
    <property type="term" value="P:cell wall organization"/>
    <property type="evidence" value="ECO:0007669"/>
    <property type="project" value="UniProtKB-KW"/>
</dbReference>
<dbReference type="GO" id="GO:0019134">
    <property type="term" value="F:glucosamine-1-phosphate N-acetyltransferase activity"/>
    <property type="evidence" value="ECO:0007669"/>
    <property type="project" value="UniProtKB-UniRule"/>
</dbReference>
<dbReference type="InterPro" id="IPR050065">
    <property type="entry name" value="GlmU-like"/>
</dbReference>
<feature type="active site" description="Proton acceptor" evidence="17">
    <location>
        <position position="369"/>
    </location>
</feature>
<comment type="pathway">
    <text evidence="17">Nucleotide-sugar biosynthesis; UDP-N-acetyl-alpha-D-glucosamine biosynthesis; N-acetyl-alpha-D-glucosamine 1-phosphate from alpha-D-glucosamine 6-phosphate (route II): step 2/2.</text>
</comment>
<keyword evidence="4 17" id="KW-0808">Transferase</keyword>
<feature type="region of interest" description="N-acetyltransferase" evidence="17">
    <location>
        <begin position="258"/>
        <end position="515"/>
    </location>
</feature>
<feature type="binding site" evidence="17">
    <location>
        <position position="429"/>
    </location>
    <ligand>
        <name>acetyl-CoA</name>
        <dbReference type="ChEBI" id="CHEBI:57288"/>
    </ligand>
</feature>
<feature type="region of interest" description="Pyrophosphorylase" evidence="17">
    <location>
        <begin position="1"/>
        <end position="236"/>
    </location>
</feature>
<feature type="region of interest" description="Linker" evidence="17">
    <location>
        <begin position="237"/>
        <end position="257"/>
    </location>
</feature>
<dbReference type="GO" id="GO:0016020">
    <property type="term" value="C:membrane"/>
    <property type="evidence" value="ECO:0007669"/>
    <property type="project" value="GOC"/>
</dbReference>
<dbReference type="EC" id="2.7.7.23" evidence="17"/>
<evidence type="ECO:0000256" key="12">
    <source>
        <dbReference type="ARBA" id="ARBA00023315"/>
    </source>
</evidence>
<proteinExistence type="inferred from homology"/>
<feature type="region of interest" description="Disordered" evidence="18">
    <location>
        <begin position="466"/>
        <end position="515"/>
    </location>
</feature>
<feature type="binding site" evidence="17">
    <location>
        <begin position="84"/>
        <end position="85"/>
    </location>
    <ligand>
        <name>UDP-N-acetyl-alpha-D-glucosamine</name>
        <dbReference type="ChEBI" id="CHEBI:57705"/>
    </ligand>
</feature>
<comment type="catalytic activity">
    <reaction evidence="15 17">
        <text>N-acetyl-alpha-D-glucosamine 1-phosphate + UTP + H(+) = UDP-N-acetyl-alpha-D-glucosamine + diphosphate</text>
        <dbReference type="Rhea" id="RHEA:13509"/>
        <dbReference type="ChEBI" id="CHEBI:15378"/>
        <dbReference type="ChEBI" id="CHEBI:33019"/>
        <dbReference type="ChEBI" id="CHEBI:46398"/>
        <dbReference type="ChEBI" id="CHEBI:57705"/>
        <dbReference type="ChEBI" id="CHEBI:57776"/>
        <dbReference type="EC" id="2.7.7.23"/>
    </reaction>
</comment>
<dbReference type="SUPFAM" id="SSF53448">
    <property type="entry name" value="Nucleotide-diphospho-sugar transferases"/>
    <property type="match status" value="1"/>
</dbReference>
<dbReference type="InterPro" id="IPR025877">
    <property type="entry name" value="MobA-like_NTP_Trfase"/>
</dbReference>
<dbReference type="OrthoDB" id="9775031at2"/>
<keyword evidence="6 17" id="KW-0479">Metal-binding</keyword>
<evidence type="ECO:0000256" key="3">
    <source>
        <dbReference type="ARBA" id="ARBA00022490"/>
    </source>
</evidence>
<keyword evidence="8 17" id="KW-0460">Magnesium</keyword>
<sequence length="515" mass="52965">MTQAPPRTVVVLAAGEGKRMKSALPKVLHPLLGRTLVGHVLAAAAPVGAARTLVVVGHGADQVTAHLAEIAPAATPVLQAQQHGTGHAVRIALEAAPESEGTVIVLNGDVPLLRAETVTALVEAHERAGAAATVLAAEVADPTGLGRIVRDPAGGLERIVEERDASADERRIREINAGIYAFDAARLRGALGKLSTDNDQGEEYLTDVFGLLAADGQAVAVHVAADANETLGCNDRVELAGLRRLLRDRINEGWMRTGVTIADPMTTWIDVTVTLGRDAVIDQNTQLRGATAVAEGATVGPDVTLVDTTVGVGATVLRSHATGAEVGDGASVGPYAYLRPGSRLARKAKVGTFVETKNAEIGEGTKVPHLSYVGDATIGEQSNIGAATVFVNYDGINKHRTVIGSHARTGADNMFVAPVQVGDGAYTAAGSVIVSDVPPGALGVARGQQRNIEGWVARRRPGSAAAEAAERALQAGTALPADQPPADASTSESETVHDRGRAGGVGEGARDTRNA</sequence>
<evidence type="ECO:0000313" key="21">
    <source>
        <dbReference type="Proteomes" id="UP000242415"/>
    </source>
</evidence>
<evidence type="ECO:0000256" key="13">
    <source>
        <dbReference type="ARBA" id="ARBA00023316"/>
    </source>
</evidence>
<feature type="binding site" evidence="17">
    <location>
        <position position="357"/>
    </location>
    <ligand>
        <name>UDP-N-acetyl-alpha-D-glucosamine</name>
        <dbReference type="ChEBI" id="CHEBI:57705"/>
    </ligand>
</feature>
<evidence type="ECO:0000256" key="16">
    <source>
        <dbReference type="ARBA" id="ARBA00049628"/>
    </source>
</evidence>
<dbReference type="NCBIfam" id="TIGR01173">
    <property type="entry name" value="glmU"/>
    <property type="match status" value="1"/>
</dbReference>
<evidence type="ECO:0000256" key="14">
    <source>
        <dbReference type="ARBA" id="ARBA00048247"/>
    </source>
</evidence>
<evidence type="ECO:0000256" key="11">
    <source>
        <dbReference type="ARBA" id="ARBA00023268"/>
    </source>
</evidence>
<evidence type="ECO:0000256" key="1">
    <source>
        <dbReference type="ARBA" id="ARBA00007707"/>
    </source>
</evidence>
<feature type="domain" description="MobA-like NTP transferase" evidence="19">
    <location>
        <begin position="9"/>
        <end position="143"/>
    </location>
</feature>
<feature type="binding site" evidence="17">
    <location>
        <begin position="392"/>
        <end position="393"/>
    </location>
    <ligand>
        <name>acetyl-CoA</name>
        <dbReference type="ChEBI" id="CHEBI:57288"/>
    </ligand>
</feature>
<comment type="caution">
    <text evidence="17">Lacks conserved residue(s) required for the propagation of feature annotation.</text>
</comment>
<accession>A0A1H3GII5</accession>
<comment type="function">
    <text evidence="16 17">Catalyzes the last two sequential reactions in the de novo biosynthetic pathway for UDP-N-acetylglucosamine (UDP-GlcNAc). The C-terminal domain catalyzes the transfer of acetyl group from acetyl coenzyme A to glucosamine-1-phosphate (GlcN-1-P) to produce N-acetylglucosamine-1-phosphate (GlcNAc-1-P), which is converted into UDP-GlcNAc by the transfer of uridine 5-monophosphate (from uridine 5-triphosphate), a reaction catalyzed by the N-terminal domain.</text>
</comment>
<dbReference type="GO" id="GO:0000902">
    <property type="term" value="P:cell morphogenesis"/>
    <property type="evidence" value="ECO:0007669"/>
    <property type="project" value="UniProtKB-UniRule"/>
</dbReference>
<dbReference type="Gene3D" id="3.90.550.10">
    <property type="entry name" value="Spore Coat Polysaccharide Biosynthesis Protein SpsA, Chain A"/>
    <property type="match status" value="1"/>
</dbReference>
<dbReference type="InterPro" id="IPR011004">
    <property type="entry name" value="Trimer_LpxA-like_sf"/>
</dbReference>
<dbReference type="SUPFAM" id="SSF51161">
    <property type="entry name" value="Trimeric LpxA-like enzymes"/>
    <property type="match status" value="1"/>
</dbReference>
<keyword evidence="12 17" id="KW-0012">Acyltransferase</keyword>
<dbReference type="HAMAP" id="MF_01631">
    <property type="entry name" value="GlmU"/>
    <property type="match status" value="1"/>
</dbReference>
<comment type="pathway">
    <text evidence="17">Bacterial outer membrane biogenesis; LPS lipid A biosynthesis.</text>
</comment>
<name>A0A1H3GII5_9ACTN</name>
<dbReference type="NCBIfam" id="NF010932">
    <property type="entry name" value="PRK14352.1"/>
    <property type="match status" value="1"/>
</dbReference>
<comment type="pathway">
    <text evidence="17">Nucleotide-sugar biosynthesis; UDP-N-acetyl-alpha-D-glucosamine biosynthesis; UDP-N-acetyl-alpha-D-glucosamine from N-acetyl-alpha-D-glucosamine 1-phosphate: step 1/1.</text>
</comment>
<evidence type="ECO:0000256" key="10">
    <source>
        <dbReference type="ARBA" id="ARBA00022984"/>
    </source>
</evidence>
<keyword evidence="5 17" id="KW-0548">Nucleotidyltransferase</keyword>
<feature type="binding site" evidence="17">
    <location>
        <position position="372"/>
    </location>
    <ligand>
        <name>UDP-N-acetyl-alpha-D-glucosamine</name>
        <dbReference type="ChEBI" id="CHEBI:57705"/>
    </ligand>
</feature>
<evidence type="ECO:0000313" key="20">
    <source>
        <dbReference type="EMBL" id="SDY03101.1"/>
    </source>
</evidence>
<feature type="binding site" evidence="17">
    <location>
        <position position="383"/>
    </location>
    <ligand>
        <name>UDP-N-acetyl-alpha-D-glucosamine</name>
        <dbReference type="ChEBI" id="CHEBI:57705"/>
    </ligand>
</feature>
<dbReference type="GO" id="GO:0005737">
    <property type="term" value="C:cytoplasm"/>
    <property type="evidence" value="ECO:0007669"/>
    <property type="project" value="UniProtKB-SubCell"/>
</dbReference>
<keyword evidence="13 17" id="KW-0961">Cell wall biogenesis/degradation</keyword>
<evidence type="ECO:0000256" key="4">
    <source>
        <dbReference type="ARBA" id="ARBA00022679"/>
    </source>
</evidence>
<comment type="cofactor">
    <cofactor evidence="17">
        <name>Mg(2+)</name>
        <dbReference type="ChEBI" id="CHEBI:18420"/>
    </cofactor>
    <text evidence="17">Binds 1 Mg(2+) ion per subunit.</text>
</comment>
<evidence type="ECO:0000256" key="5">
    <source>
        <dbReference type="ARBA" id="ARBA00022695"/>
    </source>
</evidence>
<feature type="binding site" evidence="17">
    <location>
        <position position="146"/>
    </location>
    <ligand>
        <name>UDP-N-acetyl-alpha-D-glucosamine</name>
        <dbReference type="ChEBI" id="CHEBI:57705"/>
    </ligand>
</feature>
<dbReference type="Gene3D" id="2.160.10.10">
    <property type="entry name" value="Hexapeptide repeat proteins"/>
    <property type="match status" value="1"/>
</dbReference>
<evidence type="ECO:0000256" key="7">
    <source>
        <dbReference type="ARBA" id="ARBA00022737"/>
    </source>
</evidence>
<feature type="binding site" evidence="17">
    <location>
        <position position="176"/>
    </location>
    <ligand>
        <name>UDP-N-acetyl-alpha-D-glucosamine</name>
        <dbReference type="ChEBI" id="CHEBI:57705"/>
    </ligand>
</feature>
<comment type="subcellular location">
    <subcellularLocation>
        <location evidence="17">Cytoplasm</location>
    </subcellularLocation>
</comment>
<gene>
    <name evidence="17" type="primary">glmU</name>
    <name evidence="20" type="ORF">SAMN05444365_101429</name>
</gene>
<evidence type="ECO:0000256" key="9">
    <source>
        <dbReference type="ARBA" id="ARBA00022960"/>
    </source>
</evidence>
<dbReference type="Pfam" id="PF12804">
    <property type="entry name" value="NTP_transf_3"/>
    <property type="match status" value="1"/>
</dbReference>
<dbReference type="GO" id="GO:0009245">
    <property type="term" value="P:lipid A biosynthetic process"/>
    <property type="evidence" value="ECO:0007669"/>
    <property type="project" value="UniProtKB-UniRule"/>
</dbReference>
<evidence type="ECO:0000256" key="17">
    <source>
        <dbReference type="HAMAP-Rule" id="MF_01631"/>
    </source>
</evidence>
<feature type="binding site" evidence="17">
    <location>
        <position position="339"/>
    </location>
    <ligand>
        <name>UDP-N-acetyl-alpha-D-glucosamine</name>
        <dbReference type="ChEBI" id="CHEBI:57705"/>
    </ligand>
</feature>
<feature type="compositionally biased region" description="Low complexity" evidence="18">
    <location>
        <begin position="466"/>
        <end position="479"/>
    </location>
</feature>
<organism evidence="20 21">
    <name type="scientific">Micromonospora pattaloongensis</name>
    <dbReference type="NCBI Taxonomy" id="405436"/>
    <lineage>
        <taxon>Bacteria</taxon>
        <taxon>Bacillati</taxon>
        <taxon>Actinomycetota</taxon>
        <taxon>Actinomycetes</taxon>
        <taxon>Micromonosporales</taxon>
        <taxon>Micromonosporaceae</taxon>
        <taxon>Micromonospora</taxon>
    </lineage>
</organism>
<feature type="binding site" evidence="17">
    <location>
        <position position="161"/>
    </location>
    <ligand>
        <name>UDP-N-acetyl-alpha-D-glucosamine</name>
        <dbReference type="ChEBI" id="CHEBI:57705"/>
    </ligand>
</feature>
<dbReference type="EMBL" id="FNPH01000001">
    <property type="protein sequence ID" value="SDY03101.1"/>
    <property type="molecule type" value="Genomic_DNA"/>
</dbReference>
<feature type="binding site" evidence="17">
    <location>
        <position position="386"/>
    </location>
    <ligand>
        <name>acetyl-CoA</name>
        <dbReference type="ChEBI" id="CHEBI:57288"/>
    </ligand>
</feature>
<dbReference type="CDD" id="cd02540">
    <property type="entry name" value="GT2_GlmU_N_bac"/>
    <property type="match status" value="1"/>
</dbReference>
<comment type="similarity">
    <text evidence="1 17">In the C-terminal section; belongs to the transferase hexapeptide repeat family.</text>
</comment>
<comment type="subunit">
    <text evidence="17">Homotrimer.</text>
</comment>
<feature type="binding site" evidence="17">
    <location>
        <position position="109"/>
    </location>
    <ligand>
        <name>Mg(2+)</name>
        <dbReference type="ChEBI" id="CHEBI:18420"/>
    </ligand>
</feature>
<dbReference type="EC" id="2.3.1.157" evidence="17"/>
<reference evidence="21" key="1">
    <citation type="submission" date="2016-10" db="EMBL/GenBank/DDBJ databases">
        <authorList>
            <person name="Varghese N."/>
            <person name="Submissions S."/>
        </authorList>
    </citation>
    <scope>NUCLEOTIDE SEQUENCE [LARGE SCALE GENOMIC DNA]</scope>
    <source>
        <strain evidence="21">DSM 45245</strain>
    </source>
</reference>
<keyword evidence="11 17" id="KW-0511">Multifunctional enzyme</keyword>
<protein>
    <recommendedName>
        <fullName evidence="17">Bifunctional protein GlmU</fullName>
    </recommendedName>
    <domain>
        <recommendedName>
            <fullName evidence="17">UDP-N-acetylglucosamine pyrophosphorylase</fullName>
            <ecNumber evidence="17">2.7.7.23</ecNumber>
        </recommendedName>
        <alternativeName>
            <fullName evidence="17">N-acetylglucosamine-1-phosphate uridyltransferase</fullName>
        </alternativeName>
    </domain>
    <domain>
        <recommendedName>
            <fullName evidence="17">Glucosamine-1-phosphate N-acetyltransferase</fullName>
            <ecNumber evidence="17">2.3.1.157</ecNumber>
        </recommendedName>
    </domain>
</protein>
<dbReference type="Proteomes" id="UP000242415">
    <property type="component" value="Unassembled WGS sequence"/>
</dbReference>
<feature type="binding site" evidence="17">
    <location>
        <position position="26"/>
    </location>
    <ligand>
        <name>UDP-N-acetyl-alpha-D-glucosamine</name>
        <dbReference type="ChEBI" id="CHEBI:57705"/>
    </ligand>
</feature>
<dbReference type="GO" id="GO:0008360">
    <property type="term" value="P:regulation of cell shape"/>
    <property type="evidence" value="ECO:0007669"/>
    <property type="project" value="UniProtKB-KW"/>
</dbReference>
<feature type="binding site" evidence="17">
    <location>
        <position position="79"/>
    </location>
    <ligand>
        <name>UDP-N-acetyl-alpha-D-glucosamine</name>
        <dbReference type="ChEBI" id="CHEBI:57705"/>
    </ligand>
</feature>
<feature type="binding site" evidence="17">
    <location>
        <position position="446"/>
    </location>
    <ligand>
        <name>acetyl-CoA</name>
        <dbReference type="ChEBI" id="CHEBI:57288"/>
    </ligand>
</feature>
<keyword evidence="3 17" id="KW-0963">Cytoplasm</keyword>
<feature type="binding site" evidence="17">
    <location>
        <position position="234"/>
    </location>
    <ligand>
        <name>UDP-N-acetyl-alpha-D-glucosamine</name>
        <dbReference type="ChEBI" id="CHEBI:57705"/>
    </ligand>
</feature>
<keyword evidence="7 17" id="KW-0677">Repeat</keyword>
<evidence type="ECO:0000256" key="6">
    <source>
        <dbReference type="ARBA" id="ARBA00022723"/>
    </source>
</evidence>
<dbReference type="RefSeq" id="WP_091550690.1">
    <property type="nucleotide sequence ID" value="NZ_FNPH01000001.1"/>
</dbReference>
<dbReference type="UniPathway" id="UPA00973"/>
<evidence type="ECO:0000256" key="8">
    <source>
        <dbReference type="ARBA" id="ARBA00022842"/>
    </source>
</evidence>